<comment type="subcellular location">
    <subcellularLocation>
        <location evidence="1">Mitochondrion matrix</location>
    </subcellularLocation>
</comment>
<evidence type="ECO:0000256" key="2">
    <source>
        <dbReference type="ARBA" id="ARBA00005594"/>
    </source>
</evidence>
<dbReference type="PRINTS" id="PR01039">
    <property type="entry name" value="TRNASYNTHTRP"/>
</dbReference>
<comment type="similarity">
    <text evidence="2 12">Belongs to the class-I aminoacyl-tRNA synthetase family.</text>
</comment>
<dbReference type="GO" id="GO:0005524">
    <property type="term" value="F:ATP binding"/>
    <property type="evidence" value="ECO:0007669"/>
    <property type="project" value="UniProtKB-KW"/>
</dbReference>
<evidence type="ECO:0000256" key="7">
    <source>
        <dbReference type="ARBA" id="ARBA00022917"/>
    </source>
</evidence>
<name>A0A067Q8E8_9AGAM</name>
<dbReference type="CDD" id="cd00806">
    <property type="entry name" value="TrpRS_core"/>
    <property type="match status" value="1"/>
</dbReference>
<dbReference type="Gene3D" id="3.40.50.620">
    <property type="entry name" value="HUPs"/>
    <property type="match status" value="1"/>
</dbReference>
<sequence length="395" mass="43840">MSFARTGEQGTRRLQASLSRHSLSACRNASRQVHIRALSSAPGHVDETTRRRPRTVFSGIQPTGIPHLGNYLGALSNWVQLQSKAEPDDELIFSIVGYHALTLPQDPKALRSSRTDMLAVLLAIGLDPQRSIIFHQDENPHHTELAWILNCLCSVGRLRRMTTWKSRLATSRNVNEESEVDESLLNAGLFTYPVLQAADILLYKATHVPVGEDQKQHLELCRDLADIFNRTFKARNPLFPLPEHIFTPSKRILSLKDPSSKMSKSAPDAQSRILMTDTATQIKSKIKSAVTDSVPGITYDPISRPGTANLLDMFGACTNENPADIAKRYEGKGHGALKVDVADAVEELLKGPRAELERIRQEKGYLLNIAEDGASRARERSEATMREVKIRVGLA</sequence>
<dbReference type="HOGENOM" id="CLU_029244_1_3_1"/>
<keyword evidence="4 12" id="KW-0436">Ligase</keyword>
<dbReference type="PANTHER" id="PTHR43766">
    <property type="entry name" value="TRYPTOPHAN--TRNA LIGASE, MITOCHONDRIAL"/>
    <property type="match status" value="1"/>
</dbReference>
<dbReference type="FunFam" id="3.40.50.620:FF:000082">
    <property type="entry name" value="MSW1p Mitochondrial tryptophanyl-tRNA synthetase"/>
    <property type="match status" value="1"/>
</dbReference>
<dbReference type="PANTHER" id="PTHR43766:SF1">
    <property type="entry name" value="TRYPTOPHAN--TRNA LIGASE, MITOCHONDRIAL"/>
    <property type="match status" value="1"/>
</dbReference>
<dbReference type="InterPro" id="IPR002306">
    <property type="entry name" value="Trp-tRNA-ligase"/>
</dbReference>
<dbReference type="InterPro" id="IPR002305">
    <property type="entry name" value="aa-tRNA-synth_Ic"/>
</dbReference>
<dbReference type="AlphaFoldDB" id="A0A067Q8E8"/>
<dbReference type="Gene3D" id="1.10.240.10">
    <property type="entry name" value="Tyrosyl-Transfer RNA Synthetase"/>
    <property type="match status" value="1"/>
</dbReference>
<dbReference type="Proteomes" id="UP000027265">
    <property type="component" value="Unassembled WGS sequence"/>
</dbReference>
<dbReference type="InterPro" id="IPR014729">
    <property type="entry name" value="Rossmann-like_a/b/a_fold"/>
</dbReference>
<dbReference type="HAMAP" id="MF_00140_B">
    <property type="entry name" value="Trp_tRNA_synth_B"/>
    <property type="match status" value="1"/>
</dbReference>
<dbReference type="Pfam" id="PF00579">
    <property type="entry name" value="tRNA-synt_1b"/>
    <property type="match status" value="1"/>
</dbReference>
<accession>A0A067Q8E8</accession>
<evidence type="ECO:0000256" key="4">
    <source>
        <dbReference type="ARBA" id="ARBA00022598"/>
    </source>
</evidence>
<evidence type="ECO:0000256" key="5">
    <source>
        <dbReference type="ARBA" id="ARBA00022741"/>
    </source>
</evidence>
<reference evidence="14" key="1">
    <citation type="journal article" date="2014" name="Proc. Natl. Acad. Sci. U.S.A.">
        <title>Extensive sampling of basidiomycete genomes demonstrates inadequacy of the white-rot/brown-rot paradigm for wood decay fungi.</title>
        <authorList>
            <person name="Riley R."/>
            <person name="Salamov A.A."/>
            <person name="Brown D.W."/>
            <person name="Nagy L.G."/>
            <person name="Floudas D."/>
            <person name="Held B.W."/>
            <person name="Levasseur A."/>
            <person name="Lombard V."/>
            <person name="Morin E."/>
            <person name="Otillar R."/>
            <person name="Lindquist E.A."/>
            <person name="Sun H."/>
            <person name="LaButti K.M."/>
            <person name="Schmutz J."/>
            <person name="Jabbour D."/>
            <person name="Luo H."/>
            <person name="Baker S.E."/>
            <person name="Pisabarro A.G."/>
            <person name="Walton J.D."/>
            <person name="Blanchette R.A."/>
            <person name="Henrissat B."/>
            <person name="Martin F."/>
            <person name="Cullen D."/>
            <person name="Hibbett D.S."/>
            <person name="Grigoriev I.V."/>
        </authorList>
    </citation>
    <scope>NUCLEOTIDE SEQUENCE [LARGE SCALE GENOMIC DNA]</scope>
    <source>
        <strain evidence="14">MUCL 33604</strain>
    </source>
</reference>
<dbReference type="EMBL" id="KL197715">
    <property type="protein sequence ID" value="KDQ59782.1"/>
    <property type="molecule type" value="Genomic_DNA"/>
</dbReference>
<evidence type="ECO:0000313" key="13">
    <source>
        <dbReference type="EMBL" id="KDQ59782.1"/>
    </source>
</evidence>
<protein>
    <recommendedName>
        <fullName evidence="11">Tryptophan--tRNA ligase, mitochondrial</fullName>
        <ecNumber evidence="3">6.1.1.2</ecNumber>
    </recommendedName>
    <alternativeName>
        <fullName evidence="9">Tryptophanyl-tRNA synthetase</fullName>
    </alternativeName>
</protein>
<proteinExistence type="inferred from homology"/>
<evidence type="ECO:0000256" key="6">
    <source>
        <dbReference type="ARBA" id="ARBA00022840"/>
    </source>
</evidence>
<dbReference type="NCBIfam" id="TIGR00233">
    <property type="entry name" value="trpS"/>
    <property type="match status" value="1"/>
</dbReference>
<dbReference type="GO" id="GO:0004830">
    <property type="term" value="F:tryptophan-tRNA ligase activity"/>
    <property type="evidence" value="ECO:0007669"/>
    <property type="project" value="UniProtKB-EC"/>
</dbReference>
<dbReference type="STRING" id="933084.A0A067Q8E8"/>
<evidence type="ECO:0000256" key="11">
    <source>
        <dbReference type="ARBA" id="ARBA00069760"/>
    </source>
</evidence>
<dbReference type="EC" id="6.1.1.2" evidence="3"/>
<evidence type="ECO:0000313" key="14">
    <source>
        <dbReference type="Proteomes" id="UP000027265"/>
    </source>
</evidence>
<dbReference type="SUPFAM" id="SSF52374">
    <property type="entry name" value="Nucleotidylyl transferase"/>
    <property type="match status" value="1"/>
</dbReference>
<evidence type="ECO:0000256" key="8">
    <source>
        <dbReference type="ARBA" id="ARBA00023146"/>
    </source>
</evidence>
<keyword evidence="7 12" id="KW-0648">Protein biosynthesis</keyword>
<evidence type="ECO:0000256" key="10">
    <source>
        <dbReference type="ARBA" id="ARBA00049929"/>
    </source>
</evidence>
<dbReference type="GO" id="GO:0005759">
    <property type="term" value="C:mitochondrial matrix"/>
    <property type="evidence" value="ECO:0007669"/>
    <property type="project" value="UniProtKB-SubCell"/>
</dbReference>
<keyword evidence="6 12" id="KW-0067">ATP-binding</keyword>
<dbReference type="InParanoid" id="A0A067Q8E8"/>
<evidence type="ECO:0000256" key="9">
    <source>
        <dbReference type="ARBA" id="ARBA00030268"/>
    </source>
</evidence>
<dbReference type="FunCoup" id="A0A067Q8E8">
    <property type="interactions" value="354"/>
</dbReference>
<evidence type="ECO:0000256" key="1">
    <source>
        <dbReference type="ARBA" id="ARBA00004305"/>
    </source>
</evidence>
<keyword evidence="8 12" id="KW-0030">Aminoacyl-tRNA synthetase</keyword>
<dbReference type="InterPro" id="IPR001412">
    <property type="entry name" value="aa-tRNA-synth_I_CS"/>
</dbReference>
<gene>
    <name evidence="13" type="ORF">JAAARDRAFT_126657</name>
</gene>
<dbReference type="GO" id="GO:0070183">
    <property type="term" value="P:mitochondrial tryptophanyl-tRNA aminoacylation"/>
    <property type="evidence" value="ECO:0007669"/>
    <property type="project" value="TreeGrafter"/>
</dbReference>
<dbReference type="PROSITE" id="PS00178">
    <property type="entry name" value="AA_TRNA_LIGASE_I"/>
    <property type="match status" value="1"/>
</dbReference>
<dbReference type="OrthoDB" id="15808at2759"/>
<keyword evidence="5 12" id="KW-0547">Nucleotide-binding</keyword>
<dbReference type="InterPro" id="IPR050203">
    <property type="entry name" value="Trp-tRNA_synthetase"/>
</dbReference>
<dbReference type="InterPro" id="IPR024109">
    <property type="entry name" value="Trp-tRNA-ligase_bac-type"/>
</dbReference>
<evidence type="ECO:0000256" key="12">
    <source>
        <dbReference type="RuleBase" id="RU363036"/>
    </source>
</evidence>
<comment type="catalytic activity">
    <reaction evidence="10">
        <text>tRNA(Trp) + L-tryptophan + ATP = L-tryptophyl-tRNA(Trp) + AMP + diphosphate + H(+)</text>
        <dbReference type="Rhea" id="RHEA:24080"/>
        <dbReference type="Rhea" id="RHEA-COMP:9671"/>
        <dbReference type="Rhea" id="RHEA-COMP:9705"/>
        <dbReference type="ChEBI" id="CHEBI:15378"/>
        <dbReference type="ChEBI" id="CHEBI:30616"/>
        <dbReference type="ChEBI" id="CHEBI:33019"/>
        <dbReference type="ChEBI" id="CHEBI:57912"/>
        <dbReference type="ChEBI" id="CHEBI:78442"/>
        <dbReference type="ChEBI" id="CHEBI:78535"/>
        <dbReference type="ChEBI" id="CHEBI:456215"/>
        <dbReference type="EC" id="6.1.1.2"/>
    </reaction>
</comment>
<organism evidence="13 14">
    <name type="scientific">Jaapia argillacea MUCL 33604</name>
    <dbReference type="NCBI Taxonomy" id="933084"/>
    <lineage>
        <taxon>Eukaryota</taxon>
        <taxon>Fungi</taxon>
        <taxon>Dikarya</taxon>
        <taxon>Basidiomycota</taxon>
        <taxon>Agaricomycotina</taxon>
        <taxon>Agaricomycetes</taxon>
        <taxon>Agaricomycetidae</taxon>
        <taxon>Jaapiales</taxon>
        <taxon>Jaapiaceae</taxon>
        <taxon>Jaapia</taxon>
    </lineage>
</organism>
<dbReference type="FunFam" id="1.10.240.10:FF:000002">
    <property type="entry name" value="Tryptophan--tRNA ligase"/>
    <property type="match status" value="1"/>
</dbReference>
<evidence type="ECO:0000256" key="3">
    <source>
        <dbReference type="ARBA" id="ARBA00013161"/>
    </source>
</evidence>
<keyword evidence="14" id="KW-1185">Reference proteome</keyword>